<dbReference type="GO" id="GO:0006325">
    <property type="term" value="P:chromatin organization"/>
    <property type="evidence" value="ECO:0007669"/>
    <property type="project" value="UniProtKB-ARBA"/>
</dbReference>
<evidence type="ECO:0000256" key="5">
    <source>
        <dbReference type="ARBA" id="ARBA00023163"/>
    </source>
</evidence>
<dbReference type="InterPro" id="IPR036427">
    <property type="entry name" value="Bromodomain-like_sf"/>
</dbReference>
<keyword evidence="3" id="KW-0805">Transcription regulation</keyword>
<organism evidence="11 12">
    <name type="scientific">Heterodermia speciosa</name>
    <dbReference type="NCBI Taxonomy" id="116794"/>
    <lineage>
        <taxon>Eukaryota</taxon>
        <taxon>Fungi</taxon>
        <taxon>Dikarya</taxon>
        <taxon>Ascomycota</taxon>
        <taxon>Pezizomycotina</taxon>
        <taxon>Lecanoromycetes</taxon>
        <taxon>OSLEUM clade</taxon>
        <taxon>Lecanoromycetidae</taxon>
        <taxon>Caliciales</taxon>
        <taxon>Physciaceae</taxon>
        <taxon>Heterodermia</taxon>
    </lineage>
</organism>
<dbReference type="InterPro" id="IPR006565">
    <property type="entry name" value="BTP"/>
</dbReference>
<dbReference type="GO" id="GO:0046695">
    <property type="term" value="C:SLIK (SAGA-like) complex"/>
    <property type="evidence" value="ECO:0007669"/>
    <property type="project" value="InterPro"/>
</dbReference>
<feature type="compositionally biased region" description="Acidic residues" evidence="9">
    <location>
        <begin position="126"/>
        <end position="140"/>
    </location>
</feature>
<feature type="compositionally biased region" description="Basic and acidic residues" evidence="9">
    <location>
        <begin position="651"/>
        <end position="660"/>
    </location>
</feature>
<dbReference type="Pfam" id="PF00439">
    <property type="entry name" value="Bromodomain"/>
    <property type="match status" value="1"/>
</dbReference>
<dbReference type="PANTHER" id="PTHR47343">
    <property type="entry name" value="TRANSCRIPTIONAL ACTIVATOR SPT7"/>
    <property type="match status" value="1"/>
</dbReference>
<comment type="caution">
    <text evidence="11">The sequence shown here is derived from an EMBL/GenBank/DDBJ whole genome shotgun (WGS) entry which is preliminary data.</text>
</comment>
<dbReference type="EMBL" id="CAJPDS010000033">
    <property type="protein sequence ID" value="CAF9923313.1"/>
    <property type="molecule type" value="Genomic_DNA"/>
</dbReference>
<evidence type="ECO:0000256" key="8">
    <source>
        <dbReference type="PROSITE-ProRule" id="PRU00035"/>
    </source>
</evidence>
<feature type="region of interest" description="Disordered" evidence="9">
    <location>
        <begin position="1042"/>
        <end position="1174"/>
    </location>
</feature>
<dbReference type="Pfam" id="PF07524">
    <property type="entry name" value="Bromo_TP"/>
    <property type="match status" value="1"/>
</dbReference>
<feature type="compositionally biased region" description="Acidic residues" evidence="9">
    <location>
        <begin position="448"/>
        <end position="460"/>
    </location>
</feature>
<dbReference type="SMART" id="SM00297">
    <property type="entry name" value="BROMO"/>
    <property type="match status" value="1"/>
</dbReference>
<dbReference type="GO" id="GO:0005198">
    <property type="term" value="F:structural molecule activity"/>
    <property type="evidence" value="ECO:0007669"/>
    <property type="project" value="TreeGrafter"/>
</dbReference>
<feature type="region of interest" description="Disordered" evidence="9">
    <location>
        <begin position="440"/>
        <end position="499"/>
    </location>
</feature>
<accession>A0A8H3FF30</accession>
<feature type="compositionally biased region" description="Basic and acidic residues" evidence="9">
    <location>
        <begin position="520"/>
        <end position="530"/>
    </location>
</feature>
<dbReference type="Proteomes" id="UP000664521">
    <property type="component" value="Unassembled WGS sequence"/>
</dbReference>
<dbReference type="InterPro" id="IPR009072">
    <property type="entry name" value="Histone-fold"/>
</dbReference>
<feature type="compositionally biased region" description="Basic and acidic residues" evidence="9">
    <location>
        <begin position="1087"/>
        <end position="1126"/>
    </location>
</feature>
<reference evidence="11" key="1">
    <citation type="submission" date="2021-03" db="EMBL/GenBank/DDBJ databases">
        <authorList>
            <person name="Tagirdzhanova G."/>
        </authorList>
    </citation>
    <scope>NUCLEOTIDE SEQUENCE</scope>
</reference>
<protein>
    <recommendedName>
        <fullName evidence="7">SAGA complex subunit Spt7</fullName>
    </recommendedName>
</protein>
<feature type="compositionally biased region" description="Basic and acidic residues" evidence="9">
    <location>
        <begin position="1146"/>
        <end position="1159"/>
    </location>
</feature>
<evidence type="ECO:0000313" key="12">
    <source>
        <dbReference type="Proteomes" id="UP000664521"/>
    </source>
</evidence>
<feature type="region of interest" description="Disordered" evidence="9">
    <location>
        <begin position="649"/>
        <end position="672"/>
    </location>
</feature>
<dbReference type="OrthoDB" id="21449at2759"/>
<feature type="compositionally biased region" description="Basic and acidic residues" evidence="9">
    <location>
        <begin position="220"/>
        <end position="230"/>
    </location>
</feature>
<keyword evidence="4 8" id="KW-0103">Bromodomain</keyword>
<name>A0A8H3FF30_9LECA</name>
<evidence type="ECO:0000256" key="1">
    <source>
        <dbReference type="ARBA" id="ARBA00004123"/>
    </source>
</evidence>
<dbReference type="InterPro" id="IPR018359">
    <property type="entry name" value="Bromodomain_CS"/>
</dbReference>
<evidence type="ECO:0000256" key="2">
    <source>
        <dbReference type="ARBA" id="ARBA00022553"/>
    </source>
</evidence>
<evidence type="ECO:0000313" key="11">
    <source>
        <dbReference type="EMBL" id="CAF9923313.1"/>
    </source>
</evidence>
<evidence type="ECO:0000256" key="9">
    <source>
        <dbReference type="SAM" id="MobiDB-lite"/>
    </source>
</evidence>
<sequence>MSSLRNNLNLCHSTLGSQIHEALHINGLSLHPARSRSPNGLQPLRLTHTLEADLSADEDPKVSVFKELCQRSEARFSSLFADDATKSAEEPGRTGKEAEQIIEDAPSEALQALSIPFKKKPLRNIDEDDYGDDSDSDEETVTNVSPLKAKSTGVPIIAGLPSTPQRNGPSSGGSGPDSVKGTPSSALGKTSEDVRKKLEEDKKAREDAAKRSFHTQFHTLENDRDAMLDQKKLEDSDRQVDVEMGGAGGPGANAHHAARNGQQGTLSQTNLGASSLTLKHLIARIDSKREKVKASDTELRSLMSEVRKNRSKWASEEKVGQEELYEAAEKVLSELRAMTEHSTAFLQRVNKREAPDYYNIIKQPMDLGTMSKKLKNVHYKSKQEFVDDLNLIWANCLKYNGNPEHFLRRHALFMRKETEKLVPLIPAIVIRDRAEVEAEERRQQQAEAELDGGEESDEEPIIASRGRKAPGKKTKKGTAPRKAPATILEGSPAAEAKPSLHSLSNALGSSLRNEALRASSENRESSHKDFSTPPPGNHTPLGVNGVLGHEAASVHSDAMDIDGVDSTLNGHGQVGVGTVDDVGQDDPEYKAWKQVTKKDRAMVTAERHRHFQDTRINPEEPALLRTKAGMRRWLRNQNQARVDGVLGQQKTETEAAEAHEPAPGGETLAEGMEGDDERVLPDYYDALAGVPDLPLRTRWKEDSEGQVQDPCEDFLRVLPAGLFTSNVGPFSKKFDENMRQMQQTRKVCSKIGVVKQMQIQAQMYHGQFQKHEPAPLIEQDIEPHVMSDEGPVVAPHVVRAALQRSVAKLCFHAGFEDCQPSALDAFTELASDFFAKLATSLAGYLEAPKTAVQVPSSTNPGKTDVVWRPRFSMEEIVLHSLQDKGCDLESLDAYVSEDIDRTGNRVATMHERMKAHLADSLRPALTDAGPDGSNAFNDGSEQFVGGDFAEELGEDFFGFKELGLDMEFGMATLSVPLHLLQNRMHSANQAQSTSALTTNAPSFLPNPIPLPPLTIENVKSHIGLVQNFYLAKLHANNDAPLVEDEDLPQKQRFPKPRLPPTGKISSPRKRPMKEPGPGKGHPRKKMKLDEQAKDGKDGKETKDIGKEIPKDTGKEKGAAKGSKDAKAGALMETTTSSNAMTNGAEPTKEGSQQKEKVKAGETGGMISPESLGAT</sequence>
<dbReference type="GO" id="GO:0006357">
    <property type="term" value="P:regulation of transcription by RNA polymerase II"/>
    <property type="evidence" value="ECO:0007669"/>
    <property type="project" value="UniProtKB-ARBA"/>
</dbReference>
<dbReference type="FunFam" id="1.20.920.10:FF:000032">
    <property type="entry name" value="Transcriptional activator spt7"/>
    <property type="match status" value="1"/>
</dbReference>
<feature type="compositionally biased region" description="Basic residues" evidence="9">
    <location>
        <begin position="465"/>
        <end position="479"/>
    </location>
</feature>
<dbReference type="GO" id="GO:0000124">
    <property type="term" value="C:SAGA complex"/>
    <property type="evidence" value="ECO:0007669"/>
    <property type="project" value="InterPro"/>
</dbReference>
<evidence type="ECO:0000256" key="3">
    <source>
        <dbReference type="ARBA" id="ARBA00023015"/>
    </source>
</evidence>
<evidence type="ECO:0000259" key="10">
    <source>
        <dbReference type="PROSITE" id="PS50014"/>
    </source>
</evidence>
<evidence type="ECO:0000256" key="4">
    <source>
        <dbReference type="ARBA" id="ARBA00023117"/>
    </source>
</evidence>
<dbReference type="PROSITE" id="PS50014">
    <property type="entry name" value="BROMODOMAIN_2"/>
    <property type="match status" value="1"/>
</dbReference>
<feature type="compositionally biased region" description="Basic and acidic residues" evidence="9">
    <location>
        <begin position="190"/>
        <end position="210"/>
    </location>
</feature>
<feature type="region of interest" description="Disordered" evidence="9">
    <location>
        <begin position="514"/>
        <end position="542"/>
    </location>
</feature>
<dbReference type="PRINTS" id="PR00503">
    <property type="entry name" value="BROMODOMAIN"/>
</dbReference>
<dbReference type="GO" id="GO:0005634">
    <property type="term" value="C:nucleus"/>
    <property type="evidence" value="ECO:0007669"/>
    <property type="project" value="UniProtKB-SubCell"/>
</dbReference>
<keyword evidence="6" id="KW-0539">Nucleus</keyword>
<feature type="compositionally biased region" description="Polar residues" evidence="9">
    <location>
        <begin position="1132"/>
        <end position="1141"/>
    </location>
</feature>
<dbReference type="Gene3D" id="1.20.920.10">
    <property type="entry name" value="Bromodomain-like"/>
    <property type="match status" value="1"/>
</dbReference>
<dbReference type="CDD" id="cd05510">
    <property type="entry name" value="Bromo_SPT7_like"/>
    <property type="match status" value="1"/>
</dbReference>
<feature type="region of interest" description="Disordered" evidence="9">
    <location>
        <begin position="123"/>
        <end position="230"/>
    </location>
</feature>
<keyword evidence="5" id="KW-0804">Transcription</keyword>
<evidence type="ECO:0000256" key="6">
    <source>
        <dbReference type="ARBA" id="ARBA00023242"/>
    </source>
</evidence>
<dbReference type="InterPro" id="IPR037782">
    <property type="entry name" value="Spt7"/>
</dbReference>
<keyword evidence="2" id="KW-0597">Phosphoprotein</keyword>
<proteinExistence type="predicted"/>
<comment type="subcellular location">
    <subcellularLocation>
        <location evidence="1">Nucleus</location>
    </subcellularLocation>
</comment>
<dbReference type="Gene3D" id="1.10.20.10">
    <property type="entry name" value="Histone, subunit A"/>
    <property type="match status" value="1"/>
</dbReference>
<dbReference type="SUPFAM" id="SSF47370">
    <property type="entry name" value="Bromodomain"/>
    <property type="match status" value="1"/>
</dbReference>
<gene>
    <name evidence="11" type="primary">SPT7</name>
    <name evidence="11" type="ORF">HETSPECPRED_005291</name>
</gene>
<dbReference type="GO" id="GO:0046982">
    <property type="term" value="F:protein heterodimerization activity"/>
    <property type="evidence" value="ECO:0007669"/>
    <property type="project" value="InterPro"/>
</dbReference>
<dbReference type="PROSITE" id="PS00633">
    <property type="entry name" value="BROMODOMAIN_1"/>
    <property type="match status" value="1"/>
</dbReference>
<evidence type="ECO:0000256" key="7">
    <source>
        <dbReference type="ARBA" id="ARBA00093633"/>
    </source>
</evidence>
<dbReference type="AlphaFoldDB" id="A0A8H3FF30"/>
<dbReference type="InterPro" id="IPR001487">
    <property type="entry name" value="Bromodomain"/>
</dbReference>
<feature type="domain" description="Bromo" evidence="10">
    <location>
        <begin position="337"/>
        <end position="407"/>
    </location>
</feature>
<dbReference type="FunFam" id="1.10.20.10:FF:000072">
    <property type="entry name" value="Transcriptional activator spt7"/>
    <property type="match status" value="1"/>
</dbReference>
<dbReference type="PANTHER" id="PTHR47343:SF1">
    <property type="entry name" value="TRANSCRIPTIONAL ACTIVATOR SPT7"/>
    <property type="match status" value="1"/>
</dbReference>
<keyword evidence="12" id="KW-1185">Reference proteome</keyword>